<dbReference type="PANTHER" id="PTHR12415:SF0">
    <property type="entry name" value="TYROSYL-DNA PHOSPHODIESTERASE 1"/>
    <property type="match status" value="1"/>
</dbReference>
<evidence type="ECO:0000256" key="2">
    <source>
        <dbReference type="ARBA" id="ARBA00010205"/>
    </source>
</evidence>
<evidence type="ECO:0000313" key="10">
    <source>
        <dbReference type="EMBL" id="VAH45200.1"/>
    </source>
</evidence>
<sequence length="255" mass="28216">MSSSSRVRVGTLVPFAEGKSGSPNASPPMPSIPILEGSNVVGRSNLVAVDKRVSRKHLSLRALPDGSVEVVVEGPNPIVVRSEGQRRKVCAQQKAKVMHDDVLELIPGEYFMKYVNTSDERKSSTSVESHDLKKGKRHSEEDSVAAKRNQQVMEDEALARTLQESFAEESTSVTEVLSSLDSVGSSERNKERTDSVGPLKDVLPLTFRLMRVQGLPSWTNTSTVTIQDVIQVKCFLLYSQIIWWTWIGCLLHVQV</sequence>
<evidence type="ECO:0000256" key="3">
    <source>
        <dbReference type="ARBA" id="ARBA00022722"/>
    </source>
</evidence>
<dbReference type="Proteomes" id="UP000324705">
    <property type="component" value="Chromosome 2B"/>
</dbReference>
<proteinExistence type="inferred from homology"/>
<evidence type="ECO:0000256" key="5">
    <source>
        <dbReference type="ARBA" id="ARBA00022801"/>
    </source>
</evidence>
<dbReference type="InterPro" id="IPR008984">
    <property type="entry name" value="SMAD_FHA_dom_sf"/>
</dbReference>
<organism evidence="10 11">
    <name type="scientific">Triticum turgidum subsp. durum</name>
    <name type="common">Durum wheat</name>
    <name type="synonym">Triticum durum</name>
    <dbReference type="NCBI Taxonomy" id="4567"/>
    <lineage>
        <taxon>Eukaryota</taxon>
        <taxon>Viridiplantae</taxon>
        <taxon>Streptophyta</taxon>
        <taxon>Embryophyta</taxon>
        <taxon>Tracheophyta</taxon>
        <taxon>Spermatophyta</taxon>
        <taxon>Magnoliopsida</taxon>
        <taxon>Liliopsida</taxon>
        <taxon>Poales</taxon>
        <taxon>Poaceae</taxon>
        <taxon>BOP clade</taxon>
        <taxon>Pooideae</taxon>
        <taxon>Triticodae</taxon>
        <taxon>Triticeae</taxon>
        <taxon>Triticinae</taxon>
        <taxon>Triticum</taxon>
    </lineage>
</organism>
<comment type="similarity">
    <text evidence="2">Belongs to the tyrosyl-DNA phosphodiesterase family.</text>
</comment>
<dbReference type="GO" id="GO:0005634">
    <property type="term" value="C:nucleus"/>
    <property type="evidence" value="ECO:0007669"/>
    <property type="project" value="UniProtKB-SubCell"/>
</dbReference>
<keyword evidence="8" id="KW-0539">Nucleus</keyword>
<keyword evidence="11" id="KW-1185">Reference proteome</keyword>
<evidence type="ECO:0000313" key="11">
    <source>
        <dbReference type="Proteomes" id="UP000324705"/>
    </source>
</evidence>
<evidence type="ECO:0008006" key="12">
    <source>
        <dbReference type="Google" id="ProtNLM"/>
    </source>
</evidence>
<evidence type="ECO:0000256" key="9">
    <source>
        <dbReference type="SAM" id="MobiDB-lite"/>
    </source>
</evidence>
<keyword evidence="6" id="KW-0269">Exonuclease</keyword>
<dbReference type="GO" id="GO:0003697">
    <property type="term" value="F:single-stranded DNA binding"/>
    <property type="evidence" value="ECO:0007669"/>
    <property type="project" value="TreeGrafter"/>
</dbReference>
<protein>
    <recommendedName>
        <fullName evidence="12">FHA domain-containing protein</fullName>
    </recommendedName>
</protein>
<dbReference type="PANTHER" id="PTHR12415">
    <property type="entry name" value="TYROSYL-DNA PHOSPHODIESTERASE 1"/>
    <property type="match status" value="1"/>
</dbReference>
<evidence type="ECO:0000256" key="6">
    <source>
        <dbReference type="ARBA" id="ARBA00022839"/>
    </source>
</evidence>
<dbReference type="CDD" id="cd22671">
    <property type="entry name" value="FHA_APTX-like"/>
    <property type="match status" value="1"/>
</dbReference>
<keyword evidence="3" id="KW-0540">Nuclease</keyword>
<dbReference type="GO" id="GO:0017005">
    <property type="term" value="F:3'-tyrosyl-DNA phosphodiesterase activity"/>
    <property type="evidence" value="ECO:0007669"/>
    <property type="project" value="TreeGrafter"/>
</dbReference>
<keyword evidence="7" id="KW-0234">DNA repair</keyword>
<evidence type="ECO:0000256" key="8">
    <source>
        <dbReference type="ARBA" id="ARBA00023242"/>
    </source>
</evidence>
<feature type="region of interest" description="Disordered" evidence="9">
    <location>
        <begin position="118"/>
        <end position="150"/>
    </location>
</feature>
<evidence type="ECO:0000256" key="4">
    <source>
        <dbReference type="ARBA" id="ARBA00022763"/>
    </source>
</evidence>
<dbReference type="SUPFAM" id="SSF49879">
    <property type="entry name" value="SMAD/FHA domain"/>
    <property type="match status" value="1"/>
</dbReference>
<keyword evidence="4" id="KW-0227">DNA damage</keyword>
<feature type="region of interest" description="Disordered" evidence="9">
    <location>
        <begin position="1"/>
        <end position="31"/>
    </location>
</feature>
<dbReference type="AlphaFoldDB" id="A0A9R1RKN8"/>
<dbReference type="Gramene" id="TRITD2Bv1G091140.2">
    <property type="protein sequence ID" value="TRITD2Bv1G091140.2"/>
    <property type="gene ID" value="TRITD2Bv1G091140"/>
</dbReference>
<dbReference type="InterPro" id="IPR010347">
    <property type="entry name" value="Tdp1"/>
</dbReference>
<keyword evidence="5" id="KW-0378">Hydrolase</keyword>
<feature type="compositionally biased region" description="Basic and acidic residues" evidence="9">
    <location>
        <begin position="118"/>
        <end position="145"/>
    </location>
</feature>
<evidence type="ECO:0000256" key="7">
    <source>
        <dbReference type="ARBA" id="ARBA00023204"/>
    </source>
</evidence>
<evidence type="ECO:0000256" key="1">
    <source>
        <dbReference type="ARBA" id="ARBA00004123"/>
    </source>
</evidence>
<comment type="subcellular location">
    <subcellularLocation>
        <location evidence="1">Nucleus</location>
    </subcellularLocation>
</comment>
<accession>A0A9R1RKN8</accession>
<dbReference type="EMBL" id="LT934114">
    <property type="protein sequence ID" value="VAH45200.1"/>
    <property type="molecule type" value="Genomic_DNA"/>
</dbReference>
<dbReference type="Gene3D" id="2.60.200.20">
    <property type="match status" value="1"/>
</dbReference>
<dbReference type="GO" id="GO:0006281">
    <property type="term" value="P:DNA repair"/>
    <property type="evidence" value="ECO:0007669"/>
    <property type="project" value="UniProtKB-KW"/>
</dbReference>
<gene>
    <name evidence="10" type="ORF">TRITD_2Bv1G091140</name>
</gene>
<dbReference type="FunFam" id="2.60.200.20:FF:000047">
    <property type="entry name" value="Tyrosyl-DNA phosphodiesterase 1"/>
    <property type="match status" value="1"/>
</dbReference>
<dbReference type="GO" id="GO:0004527">
    <property type="term" value="F:exonuclease activity"/>
    <property type="evidence" value="ECO:0007669"/>
    <property type="project" value="UniProtKB-KW"/>
</dbReference>
<name>A0A9R1RKN8_TRITD</name>
<dbReference type="GO" id="GO:0003690">
    <property type="term" value="F:double-stranded DNA binding"/>
    <property type="evidence" value="ECO:0007669"/>
    <property type="project" value="TreeGrafter"/>
</dbReference>
<reference evidence="10 11" key="1">
    <citation type="submission" date="2017-09" db="EMBL/GenBank/DDBJ databases">
        <authorList>
            <consortium name="International Durum Wheat Genome Sequencing Consortium (IDWGSC)"/>
            <person name="Milanesi L."/>
        </authorList>
    </citation>
    <scope>NUCLEOTIDE SEQUENCE [LARGE SCALE GENOMIC DNA]</scope>
    <source>
        <strain evidence="11">cv. Svevo</strain>
    </source>
</reference>